<dbReference type="Pfam" id="PF05577">
    <property type="entry name" value="Peptidase_S28"/>
    <property type="match status" value="1"/>
</dbReference>
<dbReference type="SUPFAM" id="SSF53474">
    <property type="entry name" value="alpha/beta-Hydrolases"/>
    <property type="match status" value="1"/>
</dbReference>
<keyword evidence="3 6" id="KW-0732">Signal</keyword>
<dbReference type="PANTHER" id="PTHR11010">
    <property type="entry name" value="PROTEASE S28 PRO-X CARBOXYPEPTIDASE-RELATED"/>
    <property type="match status" value="1"/>
</dbReference>
<dbReference type="GO" id="GO:0008239">
    <property type="term" value="F:dipeptidyl-peptidase activity"/>
    <property type="evidence" value="ECO:0007669"/>
    <property type="project" value="TreeGrafter"/>
</dbReference>
<feature type="chain" id="PRO_5012113455" description="Peptidase S9 prolyl oligopeptidase catalytic domain-containing protein" evidence="6">
    <location>
        <begin position="16"/>
        <end position="280"/>
    </location>
</feature>
<evidence type="ECO:0000256" key="2">
    <source>
        <dbReference type="ARBA" id="ARBA00022670"/>
    </source>
</evidence>
<dbReference type="Proteomes" id="UP000054248">
    <property type="component" value="Unassembled WGS sequence"/>
</dbReference>
<dbReference type="EMBL" id="KN823125">
    <property type="protein sequence ID" value="KIO21857.1"/>
    <property type="molecule type" value="Genomic_DNA"/>
</dbReference>
<keyword evidence="8" id="KW-1185">Reference proteome</keyword>
<dbReference type="AlphaFoldDB" id="A0A0C3LKL3"/>
<dbReference type="Gene3D" id="3.40.50.1820">
    <property type="entry name" value="alpha/beta hydrolase"/>
    <property type="match status" value="1"/>
</dbReference>
<dbReference type="InterPro" id="IPR029058">
    <property type="entry name" value="AB_hydrolase_fold"/>
</dbReference>
<evidence type="ECO:0000313" key="8">
    <source>
        <dbReference type="Proteomes" id="UP000054248"/>
    </source>
</evidence>
<accession>A0A0C3LKL3</accession>
<dbReference type="InterPro" id="IPR008758">
    <property type="entry name" value="Peptidase_S28"/>
</dbReference>
<keyword evidence="5" id="KW-0325">Glycoprotein</keyword>
<evidence type="ECO:0000256" key="6">
    <source>
        <dbReference type="SAM" id="SignalP"/>
    </source>
</evidence>
<proteinExistence type="inferred from homology"/>
<reference evidence="8" key="2">
    <citation type="submission" date="2015-01" db="EMBL/GenBank/DDBJ databases">
        <title>Evolutionary Origins and Diversification of the Mycorrhizal Mutualists.</title>
        <authorList>
            <consortium name="DOE Joint Genome Institute"/>
            <consortium name="Mycorrhizal Genomics Consortium"/>
            <person name="Kohler A."/>
            <person name="Kuo A."/>
            <person name="Nagy L.G."/>
            <person name="Floudas D."/>
            <person name="Copeland A."/>
            <person name="Barry K.W."/>
            <person name="Cichocki N."/>
            <person name="Veneault-Fourrey C."/>
            <person name="LaButti K."/>
            <person name="Lindquist E.A."/>
            <person name="Lipzen A."/>
            <person name="Lundell T."/>
            <person name="Morin E."/>
            <person name="Murat C."/>
            <person name="Riley R."/>
            <person name="Ohm R."/>
            <person name="Sun H."/>
            <person name="Tunlid A."/>
            <person name="Henrissat B."/>
            <person name="Grigoriev I.V."/>
            <person name="Hibbett D.S."/>
            <person name="Martin F."/>
        </authorList>
    </citation>
    <scope>NUCLEOTIDE SEQUENCE [LARGE SCALE GENOMIC DNA]</scope>
    <source>
        <strain evidence="8">MUT 4182</strain>
    </source>
</reference>
<dbReference type="PANTHER" id="PTHR11010:SF23">
    <property type="entry name" value="SERINE PEPTIDASE"/>
    <property type="match status" value="1"/>
</dbReference>
<evidence type="ECO:0000256" key="5">
    <source>
        <dbReference type="ARBA" id="ARBA00023180"/>
    </source>
</evidence>
<evidence type="ECO:0000256" key="1">
    <source>
        <dbReference type="ARBA" id="ARBA00011079"/>
    </source>
</evidence>
<organism evidence="7 8">
    <name type="scientific">Tulasnella calospora MUT 4182</name>
    <dbReference type="NCBI Taxonomy" id="1051891"/>
    <lineage>
        <taxon>Eukaryota</taxon>
        <taxon>Fungi</taxon>
        <taxon>Dikarya</taxon>
        <taxon>Basidiomycota</taxon>
        <taxon>Agaricomycotina</taxon>
        <taxon>Agaricomycetes</taxon>
        <taxon>Cantharellales</taxon>
        <taxon>Tulasnellaceae</taxon>
        <taxon>Tulasnella</taxon>
    </lineage>
</organism>
<evidence type="ECO:0000256" key="4">
    <source>
        <dbReference type="ARBA" id="ARBA00022801"/>
    </source>
</evidence>
<dbReference type="HOGENOM" id="CLU_023630_1_2_1"/>
<evidence type="ECO:0000256" key="3">
    <source>
        <dbReference type="ARBA" id="ARBA00022729"/>
    </source>
</evidence>
<protein>
    <recommendedName>
        <fullName evidence="9">Peptidase S9 prolyl oligopeptidase catalytic domain-containing protein</fullName>
    </recommendedName>
</protein>
<comment type="similarity">
    <text evidence="1">Belongs to the peptidase S28 family.</text>
</comment>
<feature type="signal peptide" evidence="6">
    <location>
        <begin position="1"/>
        <end position="15"/>
    </location>
</feature>
<gene>
    <name evidence="7" type="ORF">M407DRAFT_217512</name>
</gene>
<dbReference type="GO" id="GO:0006508">
    <property type="term" value="P:proteolysis"/>
    <property type="evidence" value="ECO:0007669"/>
    <property type="project" value="UniProtKB-KW"/>
</dbReference>
<evidence type="ECO:0008006" key="9">
    <source>
        <dbReference type="Google" id="ProtNLM"/>
    </source>
</evidence>
<sequence>MFLTRLLLFLTSTTASVLPLRSSTDGHPAPLVRTVVNTKGVEFEYWFDQLIDHTNPSAGTFKQRYFFSDKYWKGDGSPIILQTPGETSADGWWAFLTEGVLQYKMMESLGAAGIVLEHRYWGKSSPVPDLSTNNLQWLTVEQSIEDLKYFAENVQLPVNSTSTHPEETPWVNIGCSYSGLLTSYAQEKYSDVFAAAYATSAPVQADGDFWRYWEPIEEGMPWNCSSDMAAAIAYIDDTMMNGAPKDVQALKTKFGYESLQDDDFATWVVPRQASHLEVDH</sequence>
<dbReference type="OrthoDB" id="1735038at2759"/>
<reference evidence="7 8" key="1">
    <citation type="submission" date="2014-04" db="EMBL/GenBank/DDBJ databases">
        <authorList>
            <consortium name="DOE Joint Genome Institute"/>
            <person name="Kuo A."/>
            <person name="Girlanda M."/>
            <person name="Perotto S."/>
            <person name="Kohler A."/>
            <person name="Nagy L.G."/>
            <person name="Floudas D."/>
            <person name="Copeland A."/>
            <person name="Barry K.W."/>
            <person name="Cichocki N."/>
            <person name="Veneault-Fourrey C."/>
            <person name="LaButti K."/>
            <person name="Lindquist E.A."/>
            <person name="Lipzen A."/>
            <person name="Lundell T."/>
            <person name="Morin E."/>
            <person name="Murat C."/>
            <person name="Sun H."/>
            <person name="Tunlid A."/>
            <person name="Henrissat B."/>
            <person name="Grigoriev I.V."/>
            <person name="Hibbett D.S."/>
            <person name="Martin F."/>
            <person name="Nordberg H.P."/>
            <person name="Cantor M.N."/>
            <person name="Hua S.X."/>
        </authorList>
    </citation>
    <scope>NUCLEOTIDE SEQUENCE [LARGE SCALE GENOMIC DNA]</scope>
    <source>
        <strain evidence="7 8">MUT 4182</strain>
    </source>
</reference>
<evidence type="ECO:0000313" key="7">
    <source>
        <dbReference type="EMBL" id="KIO21857.1"/>
    </source>
</evidence>
<name>A0A0C3LKL3_9AGAM</name>
<keyword evidence="4" id="KW-0378">Hydrolase</keyword>
<keyword evidence="2" id="KW-0645">Protease</keyword>
<dbReference type="GO" id="GO:0070008">
    <property type="term" value="F:serine-type exopeptidase activity"/>
    <property type="evidence" value="ECO:0007669"/>
    <property type="project" value="InterPro"/>
</dbReference>